<protein>
    <submittedName>
        <fullName evidence="1">Uncharacterized protein</fullName>
    </submittedName>
</protein>
<name>A0A6C0B5X5_9ZZZZ</name>
<proteinExistence type="predicted"/>
<dbReference type="AlphaFoldDB" id="A0A6C0B5X5"/>
<accession>A0A6C0B5X5</accession>
<organism evidence="1">
    <name type="scientific">viral metagenome</name>
    <dbReference type="NCBI Taxonomy" id="1070528"/>
    <lineage>
        <taxon>unclassified sequences</taxon>
        <taxon>metagenomes</taxon>
        <taxon>organismal metagenomes</taxon>
    </lineage>
</organism>
<reference evidence="1" key="1">
    <citation type="journal article" date="2020" name="Nature">
        <title>Giant virus diversity and host interactions through global metagenomics.</title>
        <authorList>
            <person name="Schulz F."/>
            <person name="Roux S."/>
            <person name="Paez-Espino D."/>
            <person name="Jungbluth S."/>
            <person name="Walsh D.A."/>
            <person name="Denef V.J."/>
            <person name="McMahon K.D."/>
            <person name="Konstantinidis K.T."/>
            <person name="Eloe-Fadrosh E.A."/>
            <person name="Kyrpides N.C."/>
            <person name="Woyke T."/>
        </authorList>
    </citation>
    <scope>NUCLEOTIDE SEQUENCE</scope>
    <source>
        <strain evidence="1">GVMAG-M-3300009422-16</strain>
    </source>
</reference>
<dbReference type="EMBL" id="MN739066">
    <property type="protein sequence ID" value="QHS86938.1"/>
    <property type="molecule type" value="Genomic_DNA"/>
</dbReference>
<evidence type="ECO:0000313" key="1">
    <source>
        <dbReference type="EMBL" id="QHS86938.1"/>
    </source>
</evidence>
<sequence length="195" mass="22343">MAFVIKRHLSKSGGNAIWMRIGRFNSFSSHNCQQLKQIAYHATIKNQNRGLKLASVQVLLDTIDEFRSRKTLSIYCEWDYTQSSRLISIPSARAEGAYVWDWCTAYAKRIANKIFKNCYSYTDVRKNHSLGIISTTFADDRFRALITKIINKNKNFESLLGSSRFPGGRTNDLINRTTNICAERWRTGPASFQGL</sequence>